<dbReference type="PANTHER" id="PTHR47331:SF1">
    <property type="entry name" value="GAG-LIKE PROTEIN"/>
    <property type="match status" value="1"/>
</dbReference>
<feature type="non-terminal residue" evidence="1">
    <location>
        <position position="1"/>
    </location>
</feature>
<feature type="non-terminal residue" evidence="1">
    <location>
        <position position="196"/>
    </location>
</feature>
<dbReference type="EMBL" id="GL434964">
    <property type="protein sequence ID" value="EFN74262.1"/>
    <property type="molecule type" value="Genomic_DNA"/>
</dbReference>
<protein>
    <submittedName>
        <fullName evidence="1">Uncharacterized protein</fullName>
    </submittedName>
</protein>
<evidence type="ECO:0000313" key="1">
    <source>
        <dbReference type="EMBL" id="EFN74262.1"/>
    </source>
</evidence>
<dbReference type="AlphaFoldDB" id="E1ZX27"/>
<reference evidence="1 2" key="1">
    <citation type="journal article" date="2010" name="Science">
        <title>Genomic comparison of the ants Camponotus floridanus and Harpegnathos saltator.</title>
        <authorList>
            <person name="Bonasio R."/>
            <person name="Zhang G."/>
            <person name="Ye C."/>
            <person name="Mutti N.S."/>
            <person name="Fang X."/>
            <person name="Qin N."/>
            <person name="Donahue G."/>
            <person name="Yang P."/>
            <person name="Li Q."/>
            <person name="Li C."/>
            <person name="Zhang P."/>
            <person name="Huang Z."/>
            <person name="Berger S.L."/>
            <person name="Reinberg D."/>
            <person name="Wang J."/>
            <person name="Liebig J."/>
        </authorList>
    </citation>
    <scope>NUCLEOTIDE SEQUENCE [LARGE SCALE GENOMIC DNA]</scope>
    <source>
        <strain evidence="2">C129</strain>
    </source>
</reference>
<dbReference type="Proteomes" id="UP000000311">
    <property type="component" value="Unassembled WGS sequence"/>
</dbReference>
<dbReference type="OrthoDB" id="7553043at2759"/>
<organism evidence="2">
    <name type="scientific">Camponotus floridanus</name>
    <name type="common">Florida carpenter ant</name>
    <dbReference type="NCBI Taxonomy" id="104421"/>
    <lineage>
        <taxon>Eukaryota</taxon>
        <taxon>Metazoa</taxon>
        <taxon>Ecdysozoa</taxon>
        <taxon>Arthropoda</taxon>
        <taxon>Hexapoda</taxon>
        <taxon>Insecta</taxon>
        <taxon>Pterygota</taxon>
        <taxon>Neoptera</taxon>
        <taxon>Endopterygota</taxon>
        <taxon>Hymenoptera</taxon>
        <taxon>Apocrita</taxon>
        <taxon>Aculeata</taxon>
        <taxon>Formicoidea</taxon>
        <taxon>Formicidae</taxon>
        <taxon>Formicinae</taxon>
        <taxon>Camponotus</taxon>
    </lineage>
</organism>
<dbReference type="InParanoid" id="E1ZX27"/>
<proteinExistence type="predicted"/>
<sequence>VPKMKGESAEELSRIHNAVMTAVNAQEGIHRPINSHGMDLFNFLVIELLDSRTRMEWKTSTANSLEPPNHDMFLHFIAKRILTLNAAKSKATLKSCGDSSRSVKSVHTKHSTDQRKCALCEGNHTLMQCSEFKLKSAGDHKSFVESHRLCFNCLGNHMISKYQSAKTCLSCKAKHHTMLHDAYVSSNVNEATALSA</sequence>
<accession>E1ZX27</accession>
<name>E1ZX27_CAMFO</name>
<gene>
    <name evidence="1" type="ORF">EAG_11948</name>
</gene>
<keyword evidence="2" id="KW-1185">Reference proteome</keyword>
<evidence type="ECO:0000313" key="2">
    <source>
        <dbReference type="Proteomes" id="UP000000311"/>
    </source>
</evidence>
<dbReference type="PANTHER" id="PTHR47331">
    <property type="entry name" value="PHD-TYPE DOMAIN-CONTAINING PROTEIN"/>
    <property type="match status" value="1"/>
</dbReference>